<dbReference type="Proteomes" id="UP001304300">
    <property type="component" value="Chromosome"/>
</dbReference>
<reference evidence="3 4" key="1">
    <citation type="submission" date="2023-10" db="EMBL/GenBank/DDBJ databases">
        <title>Rubellicoccus peritrichatus gen. nov., sp. nov., isolated from an algae of coral reef tank.</title>
        <authorList>
            <person name="Luo J."/>
        </authorList>
    </citation>
    <scope>NUCLEOTIDE SEQUENCE [LARGE SCALE GENOMIC DNA]</scope>
    <source>
        <strain evidence="3 4">CR14</strain>
    </source>
</reference>
<evidence type="ECO:0000313" key="4">
    <source>
        <dbReference type="Proteomes" id="UP001304300"/>
    </source>
</evidence>
<dbReference type="InterPro" id="IPR016187">
    <property type="entry name" value="CTDL_fold"/>
</dbReference>
<dbReference type="NCBIfam" id="TIGR02595">
    <property type="entry name" value="PEP_CTERM"/>
    <property type="match status" value="1"/>
</dbReference>
<feature type="domain" description="Sulfatase-modifying factor enzyme-like" evidence="2">
    <location>
        <begin position="92"/>
        <end position="291"/>
    </location>
</feature>
<dbReference type="GO" id="GO:0120147">
    <property type="term" value="F:formylglycine-generating oxidase activity"/>
    <property type="evidence" value="ECO:0007669"/>
    <property type="project" value="TreeGrafter"/>
</dbReference>
<dbReference type="PANTHER" id="PTHR23150">
    <property type="entry name" value="SULFATASE MODIFYING FACTOR 1, 2"/>
    <property type="match status" value="1"/>
</dbReference>
<feature type="signal peptide" evidence="1">
    <location>
        <begin position="1"/>
        <end position="20"/>
    </location>
</feature>
<proteinExistence type="predicted"/>
<dbReference type="Pfam" id="PF03781">
    <property type="entry name" value="FGE-sulfatase"/>
    <property type="match status" value="1"/>
</dbReference>
<organism evidence="3 4">
    <name type="scientific">Rubellicoccus peritrichatus</name>
    <dbReference type="NCBI Taxonomy" id="3080537"/>
    <lineage>
        <taxon>Bacteria</taxon>
        <taxon>Pseudomonadati</taxon>
        <taxon>Verrucomicrobiota</taxon>
        <taxon>Opitutia</taxon>
        <taxon>Puniceicoccales</taxon>
        <taxon>Cerasicoccaceae</taxon>
        <taxon>Rubellicoccus</taxon>
    </lineage>
</organism>
<dbReference type="EMBL" id="CP136920">
    <property type="protein sequence ID" value="WOO41500.1"/>
    <property type="molecule type" value="Genomic_DNA"/>
</dbReference>
<name>A0AAQ3LCR7_9BACT</name>
<dbReference type="KEGG" id="puo:RZN69_00265"/>
<keyword evidence="1" id="KW-0732">Signal</keyword>
<accession>A0AAQ3LCR7</accession>
<dbReference type="AlphaFoldDB" id="A0AAQ3LCR7"/>
<sequence length="318" mass="33500">MLKPLVLATSLLLCTGIALADTFGSGANAFTIDFVTINNAGNGHDNGAGGGVFSSTDYGGVDYDFRMATYEISQDIINKATNLGLANVTAGAHTGNQPAADITWYEAAALVNFLNTSKGYQAAYDLIYSGGWSMSLWDVSDQATTGAFTGTNGYRHKDAYYFLPSEDEWYKAAFHQNDGVTANYWDYATGSNTLPVAVASGTSANTAVYGGQTNPADVNLAGGLSAYGAMGMSGNIWELIESSEDGANDSPTKNRLVRGGAFDNTTLSINSEAFVAFLPDSDADFVGFRVASVPEPGTTALFICSVALLVAMRRRSNR</sequence>
<evidence type="ECO:0000313" key="3">
    <source>
        <dbReference type="EMBL" id="WOO41500.1"/>
    </source>
</evidence>
<dbReference type="InterPro" id="IPR051043">
    <property type="entry name" value="Sulfatase_Mod_Factor_Kinase"/>
</dbReference>
<gene>
    <name evidence="3" type="ORF">RZN69_00265</name>
</gene>
<protein>
    <submittedName>
        <fullName evidence="3">SUMF1/EgtB/PvdO family nonheme iron enzyme</fullName>
    </submittedName>
</protein>
<dbReference type="PANTHER" id="PTHR23150:SF19">
    <property type="entry name" value="FORMYLGLYCINE-GENERATING ENZYME"/>
    <property type="match status" value="1"/>
</dbReference>
<dbReference type="Gene3D" id="3.90.1580.10">
    <property type="entry name" value="paralog of FGE (formylglycine-generating enzyme)"/>
    <property type="match status" value="1"/>
</dbReference>
<dbReference type="InterPro" id="IPR005532">
    <property type="entry name" value="SUMF_dom"/>
</dbReference>
<keyword evidence="4" id="KW-1185">Reference proteome</keyword>
<dbReference type="SUPFAM" id="SSF56436">
    <property type="entry name" value="C-type lectin-like"/>
    <property type="match status" value="1"/>
</dbReference>
<dbReference type="InterPro" id="IPR042095">
    <property type="entry name" value="SUMF_sf"/>
</dbReference>
<evidence type="ECO:0000259" key="2">
    <source>
        <dbReference type="Pfam" id="PF03781"/>
    </source>
</evidence>
<dbReference type="RefSeq" id="WP_317833984.1">
    <property type="nucleotide sequence ID" value="NZ_CP136920.1"/>
</dbReference>
<evidence type="ECO:0000256" key="1">
    <source>
        <dbReference type="SAM" id="SignalP"/>
    </source>
</evidence>
<dbReference type="InterPro" id="IPR013424">
    <property type="entry name" value="Ice-binding_C"/>
</dbReference>
<feature type="chain" id="PRO_5043038739" evidence="1">
    <location>
        <begin position="21"/>
        <end position="318"/>
    </location>
</feature>